<dbReference type="PANTHER" id="PTHR40459:SF1">
    <property type="entry name" value="CONSERVED HYPOTHETICAL ALANINE AND LEUCINE RICH PROTEIN"/>
    <property type="match status" value="1"/>
</dbReference>
<evidence type="ECO:0000313" key="4">
    <source>
        <dbReference type="Proteomes" id="UP000295818"/>
    </source>
</evidence>
<evidence type="ECO:0000313" key="3">
    <source>
        <dbReference type="EMBL" id="TCO22889.1"/>
    </source>
</evidence>
<dbReference type="SUPFAM" id="SSF51735">
    <property type="entry name" value="NAD(P)-binding Rossmann-fold domains"/>
    <property type="match status" value="1"/>
</dbReference>
<dbReference type="SUPFAM" id="SSF48179">
    <property type="entry name" value="6-phosphogluconate dehydrogenase C-terminal domain-like"/>
    <property type="match status" value="1"/>
</dbReference>
<dbReference type="InterPro" id="IPR008927">
    <property type="entry name" value="6-PGluconate_DH-like_C_sf"/>
</dbReference>
<gene>
    <name evidence="3" type="ORF">EV644_106197</name>
</gene>
<sequence length="285" mass="29482">MERIGIIGSGRAGSALGAALASAGHPVTGLTARSRASLDRAARLLPHVPVLSPDEVTTRADVVLVAVPDDAIARVAADLPLTEDQYVVHLSGAHGLSVLAGVQAIPVALHPPMTFTGGPADLTEVVFTATAPDEAREVVERLVKSLGAGVQWVAEEDRALYHAGVVHGANHLTTLLAQAFEVLREAGIADPAATLRPLLIATLDNTLRSGHDALTGPIARGDVDTVAAHLAVLRGRTASTYAELARATVDLAAADGRLDRTTAERFHQVLAAGVLERDRTGEAPA</sequence>
<dbReference type="Pfam" id="PF10727">
    <property type="entry name" value="Rossmann-like"/>
    <property type="match status" value="1"/>
</dbReference>
<dbReference type="InterPro" id="IPR019665">
    <property type="entry name" value="OxRdtase/DH_put_Rossmann_dom"/>
</dbReference>
<evidence type="ECO:0000259" key="1">
    <source>
        <dbReference type="Pfam" id="PF10727"/>
    </source>
</evidence>
<keyword evidence="4" id="KW-1185">Reference proteome</keyword>
<organism evidence="3 4">
    <name type="scientific">Kribbella orskensis</name>
    <dbReference type="NCBI Taxonomy" id="2512216"/>
    <lineage>
        <taxon>Bacteria</taxon>
        <taxon>Bacillati</taxon>
        <taxon>Actinomycetota</taxon>
        <taxon>Actinomycetes</taxon>
        <taxon>Propionibacteriales</taxon>
        <taxon>Kribbellaceae</taxon>
        <taxon>Kribbella</taxon>
    </lineage>
</organism>
<proteinExistence type="predicted"/>
<dbReference type="InterPro" id="IPR037108">
    <property type="entry name" value="TM1727-like_C_sf"/>
</dbReference>
<dbReference type="PANTHER" id="PTHR40459">
    <property type="entry name" value="CONSERVED HYPOTHETICAL ALANINE AND LEUCINE RICH PROTEIN"/>
    <property type="match status" value="1"/>
</dbReference>
<dbReference type="Pfam" id="PF10728">
    <property type="entry name" value="DUF2520"/>
    <property type="match status" value="1"/>
</dbReference>
<dbReference type="Gene3D" id="1.10.1040.20">
    <property type="entry name" value="ProC-like, C-terminal domain"/>
    <property type="match status" value="1"/>
</dbReference>
<name>A0ABY2BK23_9ACTN</name>
<dbReference type="RefSeq" id="WP_132189591.1">
    <property type="nucleotide sequence ID" value="NZ_SLWM01000006.1"/>
</dbReference>
<dbReference type="InterPro" id="IPR036291">
    <property type="entry name" value="NAD(P)-bd_dom_sf"/>
</dbReference>
<comment type="caution">
    <text evidence="3">The sequence shown here is derived from an EMBL/GenBank/DDBJ whole genome shotgun (WGS) entry which is preliminary data.</text>
</comment>
<dbReference type="Proteomes" id="UP000295818">
    <property type="component" value="Unassembled WGS sequence"/>
</dbReference>
<feature type="domain" description="Putative oxidoreductase/dehydrogenase Rossmann-like" evidence="1">
    <location>
        <begin position="4"/>
        <end position="111"/>
    </location>
</feature>
<feature type="domain" description="DUF2520" evidence="2">
    <location>
        <begin position="126"/>
        <end position="248"/>
    </location>
</feature>
<reference evidence="3 4" key="1">
    <citation type="journal article" date="2015" name="Stand. Genomic Sci.">
        <title>Genomic Encyclopedia of Bacterial and Archaeal Type Strains, Phase III: the genomes of soil and plant-associated and newly described type strains.</title>
        <authorList>
            <person name="Whitman W.B."/>
            <person name="Woyke T."/>
            <person name="Klenk H.P."/>
            <person name="Zhou Y."/>
            <person name="Lilburn T.G."/>
            <person name="Beck B.J."/>
            <person name="De Vos P."/>
            <person name="Vandamme P."/>
            <person name="Eisen J.A."/>
            <person name="Garrity G."/>
            <person name="Hugenholtz P."/>
            <person name="Kyrpides N.C."/>
        </authorList>
    </citation>
    <scope>NUCLEOTIDE SEQUENCE [LARGE SCALE GENOMIC DNA]</scope>
    <source>
        <strain evidence="3 4">VKM Ac-2538</strain>
    </source>
</reference>
<protein>
    <submittedName>
        <fullName evidence="3">Short-subunit dehydrogenase-like oxidoreductase (DUF2520 family)</fullName>
    </submittedName>
</protein>
<accession>A0ABY2BK23</accession>
<dbReference type="EMBL" id="SLWM01000006">
    <property type="protein sequence ID" value="TCO22889.1"/>
    <property type="molecule type" value="Genomic_DNA"/>
</dbReference>
<dbReference type="InterPro" id="IPR018931">
    <property type="entry name" value="DUF2520"/>
</dbReference>
<dbReference type="Gene3D" id="3.40.50.720">
    <property type="entry name" value="NAD(P)-binding Rossmann-like Domain"/>
    <property type="match status" value="1"/>
</dbReference>
<evidence type="ECO:0000259" key="2">
    <source>
        <dbReference type="Pfam" id="PF10728"/>
    </source>
</evidence>